<reference evidence="2 3" key="1">
    <citation type="submission" date="2018-01" db="EMBL/GenBank/DDBJ databases">
        <title>Draft genome Sequence of streptomyces globosus LZH-48.</title>
        <authorList>
            <person name="Ran K."/>
            <person name="Li Z."/>
            <person name="Wei S."/>
            <person name="Dong R."/>
        </authorList>
    </citation>
    <scope>NUCLEOTIDE SEQUENCE [LARGE SCALE GENOMIC DNA]</scope>
    <source>
        <strain evidence="2 3">LZH-48</strain>
    </source>
</reference>
<protein>
    <recommendedName>
        <fullName evidence="4">Tat pathway signal sequence domain protein</fullName>
    </recommendedName>
</protein>
<keyword evidence="3" id="KW-1185">Reference proteome</keyword>
<keyword evidence="1" id="KW-0732">Signal</keyword>
<organism evidence="2 3">
    <name type="scientific">Streptomyces globosus</name>
    <dbReference type="NCBI Taxonomy" id="68209"/>
    <lineage>
        <taxon>Bacteria</taxon>
        <taxon>Bacillati</taxon>
        <taxon>Actinomycetota</taxon>
        <taxon>Actinomycetes</taxon>
        <taxon>Kitasatosporales</taxon>
        <taxon>Streptomycetaceae</taxon>
        <taxon>Streptomyces</taxon>
    </lineage>
</organism>
<dbReference type="EMBL" id="CP030862">
    <property type="protein sequence ID" value="AXE24721.1"/>
    <property type="molecule type" value="Genomic_DNA"/>
</dbReference>
<feature type="signal peptide" evidence="1">
    <location>
        <begin position="1"/>
        <end position="32"/>
    </location>
</feature>
<dbReference type="InterPro" id="IPR006311">
    <property type="entry name" value="TAT_signal"/>
</dbReference>
<dbReference type="RefSeq" id="WP_114055910.1">
    <property type="nucleotide sequence ID" value="NZ_CP030862.1"/>
</dbReference>
<dbReference type="AlphaFoldDB" id="A0A344U1F0"/>
<dbReference type="Proteomes" id="UP000252004">
    <property type="component" value="Chromosome"/>
</dbReference>
<accession>A0A344U1F0</accession>
<evidence type="ECO:0000313" key="2">
    <source>
        <dbReference type="EMBL" id="AXE24721.1"/>
    </source>
</evidence>
<evidence type="ECO:0000313" key="3">
    <source>
        <dbReference type="Proteomes" id="UP000252004"/>
    </source>
</evidence>
<dbReference type="KEGG" id="sgz:C0216_15790"/>
<dbReference type="PROSITE" id="PS51318">
    <property type="entry name" value="TAT"/>
    <property type="match status" value="1"/>
</dbReference>
<evidence type="ECO:0000256" key="1">
    <source>
        <dbReference type="SAM" id="SignalP"/>
    </source>
</evidence>
<evidence type="ECO:0008006" key="4">
    <source>
        <dbReference type="Google" id="ProtNLM"/>
    </source>
</evidence>
<proteinExistence type="predicted"/>
<gene>
    <name evidence="2" type="ORF">C0216_15790</name>
</gene>
<name>A0A344U1F0_9ACTN</name>
<feature type="chain" id="PRO_5016989085" description="Tat pathway signal sequence domain protein" evidence="1">
    <location>
        <begin position="33"/>
        <end position="116"/>
    </location>
</feature>
<sequence length="116" mass="12267">MTRTNLTQRLALLGACGALAAGGALLPSTASAAPAAPQTPAVQTIQEHVAHEGRTQTIVKTKITVTKRTLSDGRVKVTTVKTVTKITKNHHGKVVKKTVTTTTTVKIRPAPDHERD</sequence>